<dbReference type="FunFam" id="2.120.10.30:FF:000241">
    <property type="entry name" value="Low-density lipoprotein receptor-related protein 6"/>
    <property type="match status" value="4"/>
</dbReference>
<feature type="repeat" description="LDL-receptor class B" evidence="9">
    <location>
        <begin position="684"/>
        <end position="726"/>
    </location>
</feature>
<dbReference type="InterPro" id="IPR009030">
    <property type="entry name" value="Growth_fac_rcpt_cys_sf"/>
</dbReference>
<evidence type="ECO:0000313" key="16">
    <source>
        <dbReference type="Proteomes" id="UP000515163"/>
    </source>
</evidence>
<evidence type="ECO:0000256" key="11">
    <source>
        <dbReference type="SAM" id="Phobius"/>
    </source>
</evidence>
<dbReference type="RefSeq" id="XP_031572408.1">
    <property type="nucleotide sequence ID" value="XM_031716548.1"/>
</dbReference>
<dbReference type="PANTHER" id="PTHR46513:SF13">
    <property type="entry name" value="EGF-LIKE DOMAIN-CONTAINING PROTEIN"/>
    <property type="match status" value="1"/>
</dbReference>
<dbReference type="PANTHER" id="PTHR46513">
    <property type="entry name" value="VITELLOGENIN RECEPTOR-LIKE PROTEIN-RELATED-RELATED"/>
    <property type="match status" value="1"/>
</dbReference>
<dbReference type="InterPro" id="IPR000742">
    <property type="entry name" value="EGF"/>
</dbReference>
<evidence type="ECO:0000313" key="19">
    <source>
        <dbReference type="RefSeq" id="XP_031572410.1"/>
    </source>
</evidence>
<proteinExistence type="inferred from homology"/>
<keyword evidence="11" id="KW-0812">Transmembrane</keyword>
<gene>
    <name evidence="17 18 19" type="primary">LOC116306481</name>
</gene>
<feature type="repeat" description="LDL-receptor class B" evidence="9">
    <location>
        <begin position="812"/>
        <end position="854"/>
    </location>
</feature>
<keyword evidence="4 12" id="KW-0732">Signal</keyword>
<feature type="compositionally biased region" description="Basic residues" evidence="10">
    <location>
        <begin position="2014"/>
        <end position="2030"/>
    </location>
</feature>
<dbReference type="Pfam" id="PF02494">
    <property type="entry name" value="HYR"/>
    <property type="match status" value="2"/>
</dbReference>
<feature type="transmembrane region" description="Helical" evidence="11">
    <location>
        <begin position="1904"/>
        <end position="1927"/>
    </location>
</feature>
<feature type="domain" description="Sushi" evidence="14">
    <location>
        <begin position="1334"/>
        <end position="1402"/>
    </location>
</feature>
<evidence type="ECO:0000259" key="14">
    <source>
        <dbReference type="PROSITE" id="PS50923"/>
    </source>
</evidence>
<evidence type="ECO:0000313" key="17">
    <source>
        <dbReference type="RefSeq" id="XP_031572408.1"/>
    </source>
</evidence>
<feature type="compositionally biased region" description="Polar residues" evidence="10">
    <location>
        <begin position="2041"/>
        <end position="2061"/>
    </location>
</feature>
<feature type="repeat" description="LDL-receptor class B" evidence="9">
    <location>
        <begin position="463"/>
        <end position="506"/>
    </location>
</feature>
<dbReference type="SUPFAM" id="SSF57196">
    <property type="entry name" value="EGF/Laminin"/>
    <property type="match status" value="1"/>
</dbReference>
<feature type="repeat" description="LDL-receptor class B" evidence="9">
    <location>
        <begin position="155"/>
        <end position="198"/>
    </location>
</feature>
<evidence type="ECO:0000256" key="9">
    <source>
        <dbReference type="PROSITE-ProRule" id="PRU00461"/>
    </source>
</evidence>
<evidence type="ECO:0000256" key="3">
    <source>
        <dbReference type="ARBA" id="ARBA00022656"/>
    </source>
</evidence>
<evidence type="ECO:0000313" key="18">
    <source>
        <dbReference type="RefSeq" id="XP_031572409.1"/>
    </source>
</evidence>
<dbReference type="InterPro" id="IPR003410">
    <property type="entry name" value="HYR_dom"/>
</dbReference>
<evidence type="ECO:0000256" key="10">
    <source>
        <dbReference type="SAM" id="MobiDB-lite"/>
    </source>
</evidence>
<evidence type="ECO:0000256" key="5">
    <source>
        <dbReference type="ARBA" id="ARBA00022737"/>
    </source>
</evidence>
<dbReference type="PROSITE" id="PS51670">
    <property type="entry name" value="SHKT"/>
    <property type="match status" value="1"/>
</dbReference>
<dbReference type="SMART" id="SM00135">
    <property type="entry name" value="LY"/>
    <property type="match status" value="18"/>
</dbReference>
<dbReference type="PROSITE" id="PS50923">
    <property type="entry name" value="SUSHI"/>
    <property type="match status" value="2"/>
</dbReference>
<comment type="caution">
    <text evidence="8">Lacks conserved residue(s) required for the propagation of feature annotation.</text>
</comment>
<dbReference type="SUPFAM" id="SSF57535">
    <property type="entry name" value="Complement control module/SCR domain"/>
    <property type="match status" value="2"/>
</dbReference>
<dbReference type="SMART" id="SM00254">
    <property type="entry name" value="ShKT"/>
    <property type="match status" value="1"/>
</dbReference>
<feature type="repeat" description="LDL-receptor class B" evidence="9">
    <location>
        <begin position="1093"/>
        <end position="1136"/>
    </location>
</feature>
<dbReference type="PROSITE" id="PS51120">
    <property type="entry name" value="LDLRB"/>
    <property type="match status" value="12"/>
</dbReference>
<dbReference type="GO" id="GO:0090729">
    <property type="term" value="F:toxin activity"/>
    <property type="evidence" value="ECO:0007669"/>
    <property type="project" value="UniProtKB-KW"/>
</dbReference>
<evidence type="ECO:0000256" key="7">
    <source>
        <dbReference type="ARBA" id="ARBA00023180"/>
    </source>
</evidence>
<feature type="signal peptide" evidence="12">
    <location>
        <begin position="1"/>
        <end position="27"/>
    </location>
</feature>
<feature type="region of interest" description="Disordered" evidence="10">
    <location>
        <begin position="1974"/>
        <end position="2061"/>
    </location>
</feature>
<feature type="repeat" description="LDL-receptor class B" evidence="9">
    <location>
        <begin position="420"/>
        <end position="462"/>
    </location>
</feature>
<dbReference type="InterPro" id="IPR011641">
    <property type="entry name" value="Tyr-kin_ephrin_A/B_rcpt-like"/>
</dbReference>
<dbReference type="InterPro" id="IPR000033">
    <property type="entry name" value="LDLR_classB_rpt"/>
</dbReference>
<keyword evidence="8" id="KW-0768">Sushi</keyword>
<accession>A0A6P8J4H2</accession>
<feature type="chain" id="PRO_5044653283" evidence="12">
    <location>
        <begin position="28"/>
        <end position="2061"/>
    </location>
</feature>
<feature type="repeat" description="LDL-receptor class B" evidence="9">
    <location>
        <begin position="112"/>
        <end position="154"/>
    </location>
</feature>
<keyword evidence="16" id="KW-1185">Reference proteome</keyword>
<reference evidence="17 18" key="1">
    <citation type="submission" date="2025-04" db="UniProtKB">
        <authorList>
            <consortium name="RefSeq"/>
        </authorList>
    </citation>
    <scope>IDENTIFICATION</scope>
    <source>
        <tissue evidence="17 18">Tentacle</tissue>
    </source>
</reference>
<dbReference type="Proteomes" id="UP000515163">
    <property type="component" value="Unplaced"/>
</dbReference>
<dbReference type="OrthoDB" id="10066840at2759"/>
<dbReference type="SMART" id="SM00181">
    <property type="entry name" value="EGF"/>
    <property type="match status" value="4"/>
</dbReference>
<feature type="repeat" description="LDL-receptor class B" evidence="9">
    <location>
        <begin position="507"/>
        <end position="549"/>
    </location>
</feature>
<keyword evidence="11" id="KW-1133">Transmembrane helix</keyword>
<comment type="similarity">
    <text evidence="1">Belongs to the EGF domain peptide family.</text>
</comment>
<dbReference type="InterPro" id="IPR035976">
    <property type="entry name" value="Sushi/SCR/CCP_sf"/>
</dbReference>
<evidence type="ECO:0000256" key="4">
    <source>
        <dbReference type="ARBA" id="ARBA00022729"/>
    </source>
</evidence>
<keyword evidence="5" id="KW-0677">Repeat</keyword>
<dbReference type="SMART" id="SM01411">
    <property type="entry name" value="Ephrin_rec_like"/>
    <property type="match status" value="1"/>
</dbReference>
<dbReference type="SMART" id="SM00032">
    <property type="entry name" value="CCP"/>
    <property type="match status" value="2"/>
</dbReference>
<name>A0A6P8J4H2_ACTTE</name>
<keyword evidence="3" id="KW-0800">Toxin</keyword>
<dbReference type="Gene3D" id="2.10.70.10">
    <property type="entry name" value="Complement Module, domain 1"/>
    <property type="match status" value="2"/>
</dbReference>
<dbReference type="PROSITE" id="PS50825">
    <property type="entry name" value="HYR"/>
    <property type="match status" value="1"/>
</dbReference>
<keyword evidence="7" id="KW-0325">Glycoprotein</keyword>
<dbReference type="KEGG" id="aten:116306481"/>
<dbReference type="InterPro" id="IPR003582">
    <property type="entry name" value="ShKT_dom"/>
</dbReference>
<dbReference type="Pfam" id="PF00058">
    <property type="entry name" value="Ldl_recept_b"/>
    <property type="match status" value="6"/>
</dbReference>
<dbReference type="Pfam" id="PF07699">
    <property type="entry name" value="Ephrin_rec_like"/>
    <property type="match status" value="1"/>
</dbReference>
<evidence type="ECO:0000256" key="6">
    <source>
        <dbReference type="ARBA" id="ARBA00023157"/>
    </source>
</evidence>
<evidence type="ECO:0000256" key="8">
    <source>
        <dbReference type="PROSITE-ProRule" id="PRU00302"/>
    </source>
</evidence>
<feature type="repeat" description="LDL-receptor class B" evidence="9">
    <location>
        <begin position="378"/>
        <end position="419"/>
    </location>
</feature>
<dbReference type="RefSeq" id="XP_031572410.1">
    <property type="nucleotide sequence ID" value="XM_031716550.1"/>
</dbReference>
<dbReference type="RefSeq" id="XP_031572409.1">
    <property type="nucleotide sequence ID" value="XM_031716549.1"/>
</dbReference>
<feature type="domain" description="ShKT" evidence="15">
    <location>
        <begin position="1844"/>
        <end position="1882"/>
    </location>
</feature>
<sequence length="2061" mass="231353">MKGIKARITAAMLMFLYLALHNAVASGQTFVLFSNKTHINRLEPNSALPIPVIYNLMHAIALDVDVAEGHVYWTDVKEKTIKRANIDGSKITDVITSNIGICDGIAVEWVTRRLYWTDTTYDFIQVANLDGSNRQTIIDSGLDQPRGIAVYPQANMMFWTDWGANPKIERASLDGQSRIALITVNIIYPNEITIDYSTNQIYWADGKFGWLQTADLDGKSRDTIYVQEEPNVLEPFGVSILGDTIYWTDWMSKGIHKINKKTKKLEGNIYNVGLEPVGVTVYDSSRQLPGINYCTNNNDGCSYLCFSSSKGHRCACPTGRQLTSDDKTCTDEVPSSFMLVTDADAPAVYKIYTHLPNHNRMIVSVNETTDITYEPFDQRLYWIDGSQRNIRRVFLNMSGEEVFASYSVRPESLAIDWLGRHLYWTDAGTRRIEAAQLNTRMQTPVIMQGLEKPRGLVLDPPNGHMYWTDWGRKPKIEKANMDGTSRFTLVEDGLHWPNGLTIDYHGSRIYWADAFHDKIESCDLFGANRRIEFQSQNIHPFSLAFSDGYVYWSDVRSQSVQKLNTTTGVSVPYVKHLSRPYGVFVYDPASYTKVATLCDNINAGCSHMCLIRHNGYTCACPSGYKLHSDRKTCKRAREFLLITDASAPSLNILPLDGSDSSWTPVSVLPATSTPSDFDYDPIRDTLFWTDLNTGTVNSYNLANEEFKFLHRCNVEKPLGIAVDWINNNIYWTDSEKGRIEVSRPDGSMRKVLVQITNVTGIVLNLEQGKMFVSACGILPKIEVLQMDGTSRMIVVNRGIVCPTSLTLDHHLRRIYWLDATRGVVESVYFNGANREVFYFEHGVYPQGFTLDMPYAFLTDQHRGNVYKINIHNNFNATMVTGMKKPTTIRYFNTTSLTNVFTPCSSNNSGCSDLCLYSAANVFKCACAEGKILMTNKKSCDYGSRRTNGESKRTLLIADMDYQDIFEVALDTSGLSCDSIYDSQVSKSTMHRATKATPASITYNPSDQLLYWTDVEQRAVMRGSKDGLFSEIIVKSGLEYPDGIDVDYISENVYWTDSVNKKIEVSKLDGSNRKLLISWSLKTPGSIVVDPIEGNMYWTVYSSTAKIETSHMDGSNRKILIGTNIKRVTGLAIDFKFRKLYWVDGGAGKIECISLSGQNRLIVYDTLQERAKRAPFGLAFNRGKLYWADVLTRSVYQLEIAIGTTPKAIITGLSRPVDVRVVGPMDIDIDTNQCSVRNGDCSNLCLPLPAPPGRKCACPDGVALEDEDPTTCVGVNRCSKITQLLNGKVGLGCRNIPGGVCNVSCDKGYKLVGEPIMRCLDNGSWTARLPSCKVITCFPPLKPKYGFFDLDVCNDGFKPVQYGVTCQYRCNTSYGFIQEGPESTTCQSNGLWTMSIVPASCKDNLPPFLKNCPDNMVTKTDPGLPTSLVHWKVPVPEDNVDMKPRLVVNPSGIRPPHRFPAGKTYVVYTAIDNSGLRRSCSFSVEVRDEEAPKVIECQKNFTFMKRNKISRVFYPGIKFADNVGVTKVDFSNGSNVAWGNHQVTVRAYDAAENTADCKINVLVYSDKCKIHMPLNGFKSCQFWRNGGIYCSIGCKNGYSFTQELQQHYFCAPAERRWVNLRSFADGVARFPDCSRIVGFTELSIMGHLSYKTEKCLEPAILQGIENKISQLLKKYMTSSLSACVKRGSCMVASIKILCNSKRAKRETFKHDLTVNFGIRVYLTKEASTEDINATRNEIKALIKHGINVSSLSMIIGSYHLRLDTEQGLVIDNIKGICGEGQVYWNEKCVNCPVGYYHNVSQDNCEMCPVDSYQDKEGQVDCMKCKEGLSTLGLQSARTINQCRECVDIPDNGVDQCEQWKEKGECDNDRPTMFRLCPMSCGFCSTTIVQSNPKLSKKQRGVNLKAVIPALVVPTVIVVSVVLLVVILLRRKQRRRSNKCTLALDMMLKRKAAIDQPRGESYKYGAPVQRLKVRFEDKKNKNKKTNSTNNTLNPVKKPSIRKDKKIDDEDMYVKIPLKKTKDKKDKKRKKKNDKNSSSEEISEQVSTSLELQEINAQMDATQV</sequence>
<keyword evidence="11" id="KW-0472">Membrane</keyword>
<dbReference type="Gene3D" id="2.10.50.10">
    <property type="entry name" value="Tumor Necrosis Factor Receptor, subunit A, domain 2"/>
    <property type="match status" value="1"/>
</dbReference>
<feature type="disulfide bond" evidence="8">
    <location>
        <begin position="1304"/>
        <end position="1331"/>
    </location>
</feature>
<dbReference type="CDD" id="cd00033">
    <property type="entry name" value="CCP"/>
    <property type="match status" value="2"/>
</dbReference>
<dbReference type="InterPro" id="IPR011042">
    <property type="entry name" value="6-blade_b-propeller_TolB-like"/>
</dbReference>
<feature type="repeat" description="LDL-receptor class B" evidence="9">
    <location>
        <begin position="1007"/>
        <end position="1049"/>
    </location>
</feature>
<keyword evidence="2" id="KW-0245">EGF-like domain</keyword>
<organism evidence="16 19">
    <name type="scientific">Actinia tenebrosa</name>
    <name type="common">Australian red waratah sea anemone</name>
    <dbReference type="NCBI Taxonomy" id="6105"/>
    <lineage>
        <taxon>Eukaryota</taxon>
        <taxon>Metazoa</taxon>
        <taxon>Cnidaria</taxon>
        <taxon>Anthozoa</taxon>
        <taxon>Hexacorallia</taxon>
        <taxon>Actiniaria</taxon>
        <taxon>Actiniidae</taxon>
        <taxon>Actinia</taxon>
    </lineage>
</organism>
<evidence type="ECO:0000259" key="13">
    <source>
        <dbReference type="PROSITE" id="PS50825"/>
    </source>
</evidence>
<dbReference type="Gene3D" id="2.120.10.30">
    <property type="entry name" value="TolB, C-terminal domain"/>
    <property type="match status" value="4"/>
</dbReference>
<evidence type="ECO:0000256" key="2">
    <source>
        <dbReference type="ARBA" id="ARBA00022536"/>
    </source>
</evidence>
<feature type="repeat" description="LDL-receptor class B" evidence="9">
    <location>
        <begin position="1050"/>
        <end position="1092"/>
    </location>
</feature>
<dbReference type="InterPro" id="IPR050778">
    <property type="entry name" value="Cueball_EGF_LRP_Nidogen"/>
</dbReference>
<dbReference type="GeneID" id="116306481"/>
<evidence type="ECO:0000259" key="15">
    <source>
        <dbReference type="PROSITE" id="PS51670"/>
    </source>
</evidence>
<evidence type="ECO:0000256" key="12">
    <source>
        <dbReference type="SAM" id="SignalP"/>
    </source>
</evidence>
<dbReference type="InterPro" id="IPR000436">
    <property type="entry name" value="Sushi_SCR_CCP_dom"/>
</dbReference>
<dbReference type="SUPFAM" id="SSF57184">
    <property type="entry name" value="Growth factor receptor domain"/>
    <property type="match status" value="1"/>
</dbReference>
<feature type="domain" description="Sushi" evidence="14">
    <location>
        <begin position="1275"/>
        <end position="1333"/>
    </location>
</feature>
<feature type="domain" description="HYR" evidence="13">
    <location>
        <begin position="1401"/>
        <end position="1487"/>
    </location>
</feature>
<dbReference type="SUPFAM" id="SSF63825">
    <property type="entry name" value="YWTD domain"/>
    <property type="match status" value="4"/>
</dbReference>
<protein>
    <submittedName>
        <fullName evidence="17 18">Low-density lipoprotein receptor-related protein 6-like isoform X1</fullName>
    </submittedName>
</protein>
<evidence type="ECO:0000256" key="1">
    <source>
        <dbReference type="ARBA" id="ARBA00006373"/>
    </source>
</evidence>
<dbReference type="Pfam" id="PF00084">
    <property type="entry name" value="Sushi"/>
    <property type="match status" value="1"/>
</dbReference>
<keyword evidence="6 8" id="KW-1015">Disulfide bond</keyword>
<feature type="repeat" description="LDL-receptor class B" evidence="9">
    <location>
        <begin position="69"/>
        <end position="111"/>
    </location>
</feature>
<dbReference type="Pfam" id="PF14670">
    <property type="entry name" value="FXa_inhibition"/>
    <property type="match status" value="1"/>
</dbReference>